<gene>
    <name evidence="1" type="ORF">CDAR_205351</name>
</gene>
<evidence type="ECO:0000313" key="2">
    <source>
        <dbReference type="Proteomes" id="UP001054837"/>
    </source>
</evidence>
<comment type="caution">
    <text evidence="1">The sequence shown here is derived from an EMBL/GenBank/DDBJ whole genome shotgun (WGS) entry which is preliminary data.</text>
</comment>
<proteinExistence type="predicted"/>
<dbReference type="Proteomes" id="UP001054837">
    <property type="component" value="Unassembled WGS sequence"/>
</dbReference>
<keyword evidence="2" id="KW-1185">Reference proteome</keyword>
<sequence length="92" mass="10684">MSLNRRKDGDSRMKRFNSLPANSLPAVFKNKGVVKFSSLDSINFLKEKNKYSVLETADYDERRTEECSKMHLHPRARFSAKLPRLPVQEPET</sequence>
<reference evidence="1 2" key="1">
    <citation type="submission" date="2021-06" db="EMBL/GenBank/DDBJ databases">
        <title>Caerostris darwini draft genome.</title>
        <authorList>
            <person name="Kono N."/>
            <person name="Arakawa K."/>
        </authorList>
    </citation>
    <scope>NUCLEOTIDE SEQUENCE [LARGE SCALE GENOMIC DNA]</scope>
</reference>
<dbReference type="AlphaFoldDB" id="A0AAV4WVP5"/>
<organism evidence="1 2">
    <name type="scientific">Caerostris darwini</name>
    <dbReference type="NCBI Taxonomy" id="1538125"/>
    <lineage>
        <taxon>Eukaryota</taxon>
        <taxon>Metazoa</taxon>
        <taxon>Ecdysozoa</taxon>
        <taxon>Arthropoda</taxon>
        <taxon>Chelicerata</taxon>
        <taxon>Arachnida</taxon>
        <taxon>Araneae</taxon>
        <taxon>Araneomorphae</taxon>
        <taxon>Entelegynae</taxon>
        <taxon>Araneoidea</taxon>
        <taxon>Araneidae</taxon>
        <taxon>Caerostris</taxon>
    </lineage>
</organism>
<name>A0AAV4WVP5_9ARAC</name>
<accession>A0AAV4WVP5</accession>
<evidence type="ECO:0000313" key="1">
    <source>
        <dbReference type="EMBL" id="GIY85593.1"/>
    </source>
</evidence>
<dbReference type="EMBL" id="BPLQ01015067">
    <property type="protein sequence ID" value="GIY85593.1"/>
    <property type="molecule type" value="Genomic_DNA"/>
</dbReference>
<protein>
    <submittedName>
        <fullName evidence="1">Uncharacterized protein</fullName>
    </submittedName>
</protein>